<evidence type="ECO:0000313" key="1">
    <source>
        <dbReference type="EMBL" id="EXB37616.1"/>
    </source>
</evidence>
<proteinExistence type="predicted"/>
<dbReference type="InterPro" id="IPR012398">
    <property type="entry name" value="PRIB5"/>
</dbReference>
<evidence type="ECO:0008006" key="3">
    <source>
        <dbReference type="Google" id="ProtNLM"/>
    </source>
</evidence>
<dbReference type="OrthoDB" id="414418at2759"/>
<protein>
    <recommendedName>
        <fullName evidence="3">Phosphoglycerate mutase family protein</fullName>
    </recommendedName>
</protein>
<dbReference type="EMBL" id="KE343643">
    <property type="protein sequence ID" value="EXB37616.1"/>
    <property type="molecule type" value="Genomic_DNA"/>
</dbReference>
<evidence type="ECO:0000313" key="2">
    <source>
        <dbReference type="Proteomes" id="UP000030645"/>
    </source>
</evidence>
<dbReference type="eggNOG" id="KOG3734">
    <property type="taxonomic scope" value="Eukaryota"/>
</dbReference>
<dbReference type="Pfam" id="PF00300">
    <property type="entry name" value="His_Phos_1"/>
    <property type="match status" value="1"/>
</dbReference>
<dbReference type="PANTHER" id="PTHR16469">
    <property type="entry name" value="UBIQUITIN-ASSOCIATED AND SH3 DOMAIN-CONTAINING BA-RELATED"/>
    <property type="match status" value="1"/>
</dbReference>
<dbReference type="Gene3D" id="3.40.50.1240">
    <property type="entry name" value="Phosphoglycerate mutase-like"/>
    <property type="match status" value="1"/>
</dbReference>
<dbReference type="InterPro" id="IPR051710">
    <property type="entry name" value="Phosphatase_SH3-domain"/>
</dbReference>
<organism evidence="1 2">
    <name type="scientific">Morus notabilis</name>
    <dbReference type="NCBI Taxonomy" id="981085"/>
    <lineage>
        <taxon>Eukaryota</taxon>
        <taxon>Viridiplantae</taxon>
        <taxon>Streptophyta</taxon>
        <taxon>Embryophyta</taxon>
        <taxon>Tracheophyta</taxon>
        <taxon>Spermatophyta</taxon>
        <taxon>Magnoliopsida</taxon>
        <taxon>eudicotyledons</taxon>
        <taxon>Gunneridae</taxon>
        <taxon>Pentapetalae</taxon>
        <taxon>rosids</taxon>
        <taxon>fabids</taxon>
        <taxon>Rosales</taxon>
        <taxon>Moraceae</taxon>
        <taxon>Moreae</taxon>
        <taxon>Morus</taxon>
    </lineage>
</organism>
<name>W9QHL9_9ROSA</name>
<dbReference type="PIRSF" id="PIRSF015897">
    <property type="entry name" value="PRIB5"/>
    <property type="match status" value="1"/>
</dbReference>
<dbReference type="AlphaFoldDB" id="W9QHL9"/>
<accession>W9QHL9</accession>
<dbReference type="CDD" id="cd07067">
    <property type="entry name" value="HP_PGM_like"/>
    <property type="match status" value="1"/>
</dbReference>
<dbReference type="PANTHER" id="PTHR16469:SF27">
    <property type="entry name" value="UBIQUITIN-ASSOCIATED AND SH3 DOMAIN-CONTAINING BA-RELATED"/>
    <property type="match status" value="1"/>
</dbReference>
<dbReference type="InterPro" id="IPR013078">
    <property type="entry name" value="His_Pase_superF_clade-1"/>
</dbReference>
<sequence>MSMLVLPFATRFSKLLFNNYYNNKKSLLSPPMAAQSQSTPSHHQNVVVLRHGDRLDNIEKDWVKQASKPWDPPLHESGLTRAFNTGRTLRNGNGFPIHRVLVSPFLRCVQTAVGVISGISAGAETDLKVSIEYGLCEMLNGIAIRSAPKDWEFVIDVADLEARFPSGTVDRSVEPVYKELPKCPEEVDGARERYNQVFKALADKYPNENLLLVTHGEGVGVAVSDFMKENVTVYGVDYCAYVVLKRPVVYGEPNSTSFVDFEVQTHEGIMFMNS</sequence>
<dbReference type="SUPFAM" id="SSF53254">
    <property type="entry name" value="Phosphoglycerate mutase-like"/>
    <property type="match status" value="1"/>
</dbReference>
<keyword evidence="2" id="KW-1185">Reference proteome</keyword>
<dbReference type="KEGG" id="mnt:21404662"/>
<reference evidence="2" key="1">
    <citation type="submission" date="2013-01" db="EMBL/GenBank/DDBJ databases">
        <title>Draft Genome Sequence of a Mulberry Tree, Morus notabilis C.K. Schneid.</title>
        <authorList>
            <person name="He N."/>
            <person name="Zhao S."/>
        </authorList>
    </citation>
    <scope>NUCLEOTIDE SEQUENCE</scope>
</reference>
<dbReference type="SMART" id="SM00855">
    <property type="entry name" value="PGAM"/>
    <property type="match status" value="1"/>
</dbReference>
<dbReference type="InterPro" id="IPR029033">
    <property type="entry name" value="His_PPase_superfam"/>
</dbReference>
<dbReference type="STRING" id="981085.W9QHL9"/>
<dbReference type="Proteomes" id="UP000030645">
    <property type="component" value="Unassembled WGS sequence"/>
</dbReference>
<gene>
    <name evidence="1" type="ORF">L484_021822</name>
</gene>